<keyword evidence="1" id="KW-0479">Metal-binding</keyword>
<feature type="region of interest" description="Disordered" evidence="3">
    <location>
        <begin position="194"/>
        <end position="223"/>
    </location>
</feature>
<dbReference type="InterPro" id="IPR039537">
    <property type="entry name" value="Retrotran_Ty1/copia-like"/>
</dbReference>
<gene>
    <name evidence="5" type="ORF">TSUD_159950</name>
</gene>
<name>A0A2Z6M7J8_TRISU</name>
<dbReference type="Proteomes" id="UP000242715">
    <property type="component" value="Unassembled WGS sequence"/>
</dbReference>
<evidence type="ECO:0000313" key="6">
    <source>
        <dbReference type="Proteomes" id="UP000242715"/>
    </source>
</evidence>
<dbReference type="SUPFAM" id="SSF56672">
    <property type="entry name" value="DNA/RNA polymerases"/>
    <property type="match status" value="1"/>
</dbReference>
<dbReference type="InterPro" id="IPR001584">
    <property type="entry name" value="Integrase_cat-core"/>
</dbReference>
<reference evidence="6" key="1">
    <citation type="journal article" date="2017" name="Front. Plant Sci.">
        <title>Climate Clever Clovers: New Paradigm to Reduce the Environmental Footprint of Ruminants by Breeding Low Methanogenic Forages Utilizing Haplotype Variation.</title>
        <authorList>
            <person name="Kaur P."/>
            <person name="Appels R."/>
            <person name="Bayer P.E."/>
            <person name="Keeble-Gagnere G."/>
            <person name="Wang J."/>
            <person name="Hirakawa H."/>
            <person name="Shirasawa K."/>
            <person name="Vercoe P."/>
            <person name="Stefanova K."/>
            <person name="Durmic Z."/>
            <person name="Nichols P."/>
            <person name="Revell C."/>
            <person name="Isobe S.N."/>
            <person name="Edwards D."/>
            <person name="Erskine W."/>
        </authorList>
    </citation>
    <scope>NUCLEOTIDE SEQUENCE [LARGE SCALE GENOMIC DNA]</scope>
    <source>
        <strain evidence="6">cv. Daliak</strain>
    </source>
</reference>
<dbReference type="InterPro" id="IPR036397">
    <property type="entry name" value="RNaseH_sf"/>
</dbReference>
<evidence type="ECO:0000256" key="1">
    <source>
        <dbReference type="ARBA" id="ARBA00022723"/>
    </source>
</evidence>
<evidence type="ECO:0000259" key="4">
    <source>
        <dbReference type="PROSITE" id="PS50994"/>
    </source>
</evidence>
<keyword evidence="2" id="KW-0378">Hydrolase</keyword>
<dbReference type="InterPro" id="IPR013103">
    <property type="entry name" value="RVT_2"/>
</dbReference>
<sequence length="957" mass="107399">MANTADSATIAGTSNSQYKGYQNDTLSPYFLHPNENPNHAVVNPLPSGSNYHSWSRAMIMALKSKNKIRFINGSLPKPDDEDQDSLAWDRCNTMIMSWINNSIEAEISRSVLWMDSAYEVWVDLKDRFYQGDIFRISDLQEEIYSLKQGAVRGQIMPMDPLPKISKVYSLLVLQERQTATPLDESKILVVSGGYSGSSGRGYSNNGRGNGRNNRGGSINNGGRGSGRNNKLCTHCGQTNHIVDDCWKKYGYPPHMQHLQTPRTANNCVNTNGEDGDTQQLNCDEDNVDSETGKYSLTASQYKAFLALLQGSNTLSSHSINHVTTQTGILCTIPHSNNSEHFILDTVSTCFAGTVQFDQNLNLTDENASKKMIGVAEILNGLYILKTPTKRLSFPLSTSISANAFDLVHMDIWGPLSIPSMLGFKYFLTIVDDKTRFTWIYFMKLKSEASIHIKSFHAMIHTQFHTKIKCIRTDNGSEFLLKDFYAEHGILHQSSCVATPQQNGIVERKHQHILGTARALLFQSHLPKFFWAHAVGHAVHIINRLPTPFLSQKSPYQMLYNCLPDITTLKVFGSLAYASTLSSHRHKLDSRSRKYVTLGFKTGVKGHILFDLLSKEIFISRDVIFFEHSFPYASLLSNGHPHSTPSTTHNHILFDDLDYTPPSNPPITPPTDHHIDNSSHPPDIIPTSSLYNDHSLSPSTSSNSTTSPSHNAPAITIPINDNSIRKSTRISHPPSYLQDYHCNLKNNTIHCISQFAPSSYQFERHKARLVAKGFTQTEGIDYTDTFSPVVKMTTVRTFMAIAASQHWPLYQLDLNTTFLHGDLNEEVYMKPPPGLPLSHPDFVCKLQRSLYGLKQASRQWNVKLTETLTSTGYIQSKADYSLFTKQSTSGFIAILVYVGDLVLGGTDTNEIHQLKSLLDTKFSIKDLARSFRASEEVLRGERKKHSLKLAYIFRRSKK</sequence>
<dbReference type="GO" id="GO:0016787">
    <property type="term" value="F:hydrolase activity"/>
    <property type="evidence" value="ECO:0007669"/>
    <property type="project" value="UniProtKB-KW"/>
</dbReference>
<dbReference type="OrthoDB" id="1750137at2759"/>
<dbReference type="Pfam" id="PF14244">
    <property type="entry name" value="Retrotran_gag_3"/>
    <property type="match status" value="1"/>
</dbReference>
<dbReference type="GO" id="GO:0046872">
    <property type="term" value="F:metal ion binding"/>
    <property type="evidence" value="ECO:0007669"/>
    <property type="project" value="UniProtKB-KW"/>
</dbReference>
<protein>
    <recommendedName>
        <fullName evidence="4">Integrase catalytic domain-containing protein</fullName>
    </recommendedName>
</protein>
<feature type="domain" description="Integrase catalytic" evidence="4">
    <location>
        <begin position="390"/>
        <end position="562"/>
    </location>
</feature>
<feature type="region of interest" description="Disordered" evidence="3">
    <location>
        <begin position="650"/>
        <end position="716"/>
    </location>
</feature>
<dbReference type="PROSITE" id="PS50994">
    <property type="entry name" value="INTEGRASE"/>
    <property type="match status" value="1"/>
</dbReference>
<evidence type="ECO:0000256" key="3">
    <source>
        <dbReference type="SAM" id="MobiDB-lite"/>
    </source>
</evidence>
<dbReference type="AlphaFoldDB" id="A0A2Z6M7J8"/>
<dbReference type="PANTHER" id="PTHR42648:SF31">
    <property type="entry name" value="RNA-DIRECTED DNA POLYMERASE"/>
    <property type="match status" value="1"/>
</dbReference>
<dbReference type="PANTHER" id="PTHR42648">
    <property type="entry name" value="TRANSPOSASE, PUTATIVE-RELATED"/>
    <property type="match status" value="1"/>
</dbReference>
<dbReference type="EMBL" id="DF973363">
    <property type="protein sequence ID" value="GAU27901.1"/>
    <property type="molecule type" value="Genomic_DNA"/>
</dbReference>
<feature type="compositionally biased region" description="Low complexity" evidence="3">
    <location>
        <begin position="200"/>
        <end position="217"/>
    </location>
</feature>
<evidence type="ECO:0000313" key="5">
    <source>
        <dbReference type="EMBL" id="GAU27901.1"/>
    </source>
</evidence>
<dbReference type="Pfam" id="PF07727">
    <property type="entry name" value="RVT_2"/>
    <property type="match status" value="1"/>
</dbReference>
<evidence type="ECO:0000256" key="2">
    <source>
        <dbReference type="ARBA" id="ARBA00022801"/>
    </source>
</evidence>
<dbReference type="GO" id="GO:0003676">
    <property type="term" value="F:nucleic acid binding"/>
    <property type="evidence" value="ECO:0007669"/>
    <property type="project" value="InterPro"/>
</dbReference>
<keyword evidence="6" id="KW-1185">Reference proteome</keyword>
<proteinExistence type="predicted"/>
<dbReference type="GO" id="GO:0015074">
    <property type="term" value="P:DNA integration"/>
    <property type="evidence" value="ECO:0007669"/>
    <property type="project" value="InterPro"/>
</dbReference>
<dbReference type="Gene3D" id="3.30.420.10">
    <property type="entry name" value="Ribonuclease H-like superfamily/Ribonuclease H"/>
    <property type="match status" value="1"/>
</dbReference>
<dbReference type="SUPFAM" id="SSF53098">
    <property type="entry name" value="Ribonuclease H-like"/>
    <property type="match status" value="1"/>
</dbReference>
<dbReference type="InterPro" id="IPR012337">
    <property type="entry name" value="RNaseH-like_sf"/>
</dbReference>
<dbReference type="InterPro" id="IPR057670">
    <property type="entry name" value="SH3_retrovirus"/>
</dbReference>
<feature type="compositionally biased region" description="Low complexity" evidence="3">
    <location>
        <begin position="693"/>
        <end position="710"/>
    </location>
</feature>
<organism evidence="5 6">
    <name type="scientific">Trifolium subterraneum</name>
    <name type="common">Subterranean clover</name>
    <dbReference type="NCBI Taxonomy" id="3900"/>
    <lineage>
        <taxon>Eukaryota</taxon>
        <taxon>Viridiplantae</taxon>
        <taxon>Streptophyta</taxon>
        <taxon>Embryophyta</taxon>
        <taxon>Tracheophyta</taxon>
        <taxon>Spermatophyta</taxon>
        <taxon>Magnoliopsida</taxon>
        <taxon>eudicotyledons</taxon>
        <taxon>Gunneridae</taxon>
        <taxon>Pentapetalae</taxon>
        <taxon>rosids</taxon>
        <taxon>fabids</taxon>
        <taxon>Fabales</taxon>
        <taxon>Fabaceae</taxon>
        <taxon>Papilionoideae</taxon>
        <taxon>50 kb inversion clade</taxon>
        <taxon>NPAAA clade</taxon>
        <taxon>Hologalegina</taxon>
        <taxon>IRL clade</taxon>
        <taxon>Trifolieae</taxon>
        <taxon>Trifolium</taxon>
    </lineage>
</organism>
<dbReference type="Pfam" id="PF00665">
    <property type="entry name" value="rve"/>
    <property type="match status" value="1"/>
</dbReference>
<accession>A0A2Z6M7J8</accession>
<dbReference type="InterPro" id="IPR043502">
    <property type="entry name" value="DNA/RNA_pol_sf"/>
</dbReference>
<dbReference type="InterPro" id="IPR029472">
    <property type="entry name" value="Copia-like_N"/>
</dbReference>
<dbReference type="Pfam" id="PF25597">
    <property type="entry name" value="SH3_retrovirus"/>
    <property type="match status" value="1"/>
</dbReference>